<dbReference type="EMBL" id="HBFC01001759">
    <property type="protein sequence ID" value="CAD8698228.1"/>
    <property type="molecule type" value="Transcribed_RNA"/>
</dbReference>
<accession>A0A7S0S6U7</accession>
<dbReference type="Pfam" id="PF16156">
    <property type="entry name" value="DUF4864"/>
    <property type="match status" value="1"/>
</dbReference>
<dbReference type="InterPro" id="IPR032347">
    <property type="entry name" value="DUF4864"/>
</dbReference>
<feature type="region of interest" description="Disordered" evidence="1">
    <location>
        <begin position="373"/>
        <end position="411"/>
    </location>
</feature>
<feature type="region of interest" description="Disordered" evidence="1">
    <location>
        <begin position="19"/>
        <end position="83"/>
    </location>
</feature>
<evidence type="ECO:0000256" key="1">
    <source>
        <dbReference type="SAM" id="MobiDB-lite"/>
    </source>
</evidence>
<name>A0A7S0S6U7_9CHLO</name>
<protein>
    <submittedName>
        <fullName evidence="2">Uncharacterized protein</fullName>
    </submittedName>
</protein>
<reference evidence="2" key="1">
    <citation type="submission" date="2021-01" db="EMBL/GenBank/DDBJ databases">
        <authorList>
            <person name="Corre E."/>
            <person name="Pelletier E."/>
            <person name="Niang G."/>
            <person name="Scheremetjew M."/>
            <person name="Finn R."/>
            <person name="Kale V."/>
            <person name="Holt S."/>
            <person name="Cochrane G."/>
            <person name="Meng A."/>
            <person name="Brown T."/>
            <person name="Cohen L."/>
        </authorList>
    </citation>
    <scope>NUCLEOTIDE SEQUENCE</scope>
    <source>
        <strain evidence="2">SL-175</strain>
    </source>
</reference>
<gene>
    <name evidence="2" type="ORF">MANT1106_LOCUS909</name>
</gene>
<sequence length="432" mass="45472">MATVCHQRVAVTAGRHCPREPSSFFSKTSATPKHRNTAKSRRGRSSAIHGRITAFSAGNERGGAGDAASGSDGQNGSDEDQRVAARRTACAASGVARAETLRVGLEHRSAYTIVDFLRSADVLGPDSAAAAGAASPVPEATPSFVGIDALASSFGIGPARASVEIDEDRAHLKMLAQRMDAAAQRALLYSKPGRHTPPVVLSSLLVDDAAFVQRFELTTEAGEESVLTLRFALEERLSPNFKCATIIEQWVVQSVSGEAADPELPGRPERRHPPEAVVDAQLAALRGSDATRVRRFASPRNAAATGSLEMFRSMLASEAYAPLSDPNATVQVLKTAQLSRNAFVELLQVRTHGADGATFNYLWLMGRQPDATDDAISSNGDREPGASQPISGVESGSGSGSEGGSEEEDTAGCWMTDAVTAMRPADLLAFGL</sequence>
<organism evidence="2">
    <name type="scientific">Mantoniella antarctica</name>
    <dbReference type="NCBI Taxonomy" id="81844"/>
    <lineage>
        <taxon>Eukaryota</taxon>
        <taxon>Viridiplantae</taxon>
        <taxon>Chlorophyta</taxon>
        <taxon>Mamiellophyceae</taxon>
        <taxon>Mamiellales</taxon>
        <taxon>Mamiellaceae</taxon>
        <taxon>Mantoniella</taxon>
    </lineage>
</organism>
<feature type="compositionally biased region" description="Low complexity" evidence="1">
    <location>
        <begin position="66"/>
        <end position="76"/>
    </location>
</feature>
<dbReference type="AlphaFoldDB" id="A0A7S0S6U7"/>
<feature type="compositionally biased region" description="Basic residues" evidence="1">
    <location>
        <begin position="32"/>
        <end position="44"/>
    </location>
</feature>
<proteinExistence type="predicted"/>
<evidence type="ECO:0000313" key="2">
    <source>
        <dbReference type="EMBL" id="CAD8698228.1"/>
    </source>
</evidence>